<dbReference type="AlphaFoldDB" id="A0A2P7QY55"/>
<feature type="compositionally biased region" description="Polar residues" evidence="1">
    <location>
        <begin position="89"/>
        <end position="102"/>
    </location>
</feature>
<sequence>MRVDGAPRKAFRAESADHRNCFAPASFIARPQLLQDLAMKLTAPALALAAGLGLVACGGQQTPAENTADALENAAEQSTPEAAAVLENQADQIRDSNGTQPIQEPGSAGQQALQDAGNAQAATAQQPAPPAQGAKPHAAGDPVPPPKTTGAAPHGSH</sequence>
<evidence type="ECO:0000313" key="2">
    <source>
        <dbReference type="EMBL" id="PSJ42897.1"/>
    </source>
</evidence>
<keyword evidence="3" id="KW-1185">Reference proteome</keyword>
<organism evidence="2 3">
    <name type="scientific">Allosphingosinicella deserti</name>
    <dbReference type="NCBI Taxonomy" id="2116704"/>
    <lineage>
        <taxon>Bacteria</taxon>
        <taxon>Pseudomonadati</taxon>
        <taxon>Pseudomonadota</taxon>
        <taxon>Alphaproteobacteria</taxon>
        <taxon>Sphingomonadales</taxon>
        <taxon>Sphingomonadaceae</taxon>
        <taxon>Allosphingosinicella</taxon>
    </lineage>
</organism>
<proteinExistence type="predicted"/>
<evidence type="ECO:0000313" key="3">
    <source>
        <dbReference type="Proteomes" id="UP000241167"/>
    </source>
</evidence>
<dbReference type="EMBL" id="PXYI01000001">
    <property type="protein sequence ID" value="PSJ42897.1"/>
    <property type="molecule type" value="Genomic_DNA"/>
</dbReference>
<feature type="compositionally biased region" description="Low complexity" evidence="1">
    <location>
        <begin position="108"/>
        <end position="140"/>
    </location>
</feature>
<feature type="region of interest" description="Disordered" evidence="1">
    <location>
        <begin position="69"/>
        <end position="157"/>
    </location>
</feature>
<comment type="caution">
    <text evidence="2">The sequence shown here is derived from an EMBL/GenBank/DDBJ whole genome shotgun (WGS) entry which is preliminary data.</text>
</comment>
<accession>A0A2P7QY55</accession>
<gene>
    <name evidence="2" type="ORF">C7I55_00290</name>
</gene>
<evidence type="ECO:0000256" key="1">
    <source>
        <dbReference type="SAM" id="MobiDB-lite"/>
    </source>
</evidence>
<name>A0A2P7QY55_9SPHN</name>
<protein>
    <submittedName>
        <fullName evidence="2">Uncharacterized protein</fullName>
    </submittedName>
</protein>
<dbReference type="Proteomes" id="UP000241167">
    <property type="component" value="Unassembled WGS sequence"/>
</dbReference>
<reference evidence="2 3" key="1">
    <citation type="submission" date="2018-03" db="EMBL/GenBank/DDBJ databases">
        <title>The draft genome of Sphingosinicella sp. GL-C-18.</title>
        <authorList>
            <person name="Liu L."/>
            <person name="Li L."/>
            <person name="Liang L."/>
            <person name="Zhang X."/>
            <person name="Wang T."/>
        </authorList>
    </citation>
    <scope>NUCLEOTIDE SEQUENCE [LARGE SCALE GENOMIC DNA]</scope>
    <source>
        <strain evidence="2 3">GL-C-18</strain>
    </source>
</reference>